<dbReference type="SUPFAM" id="SSF53383">
    <property type="entry name" value="PLP-dependent transferases"/>
    <property type="match status" value="1"/>
</dbReference>
<sequence>MSGMKISRRAQRVAPFYAMEFAKKAGALDAAGHDVIRLNIGEPDFGAPPAFLAAARELTDGRPLAYTDALGTAALREAIAGFYSTHFGAEVDPGQVAVTSGASAALLLTCAALIDPGDGVIIGDPSYPCNRQFAESFGADVSLVPTTPAGRFQLTGELVDDAWTANTRGVIVASPSNPTGTSVPYADLVDLCGRVSARGGWNLVDEIYLGLADPGPDGHPPRSVLATPGSFHADTVVINSFSKYFGMTGWRLGWAILPPDLVEVAERLAQNFYVCPPTPAQLAALSCFTPESLAVTEDRRRELRNRRRLVLDGLTRIGLPVPVEPDGAFYVYVDVSGSGLGSAEFCDQALARAHVALTPGMDFGVATADDHIRLSYAASTAELAEALDRLEGFVAGLPG</sequence>
<dbReference type="InterPro" id="IPR050596">
    <property type="entry name" value="AspAT/PAT-like"/>
</dbReference>
<dbReference type="EMBL" id="CP001802">
    <property type="protein sequence ID" value="ACY22740.1"/>
    <property type="molecule type" value="Genomic_DNA"/>
</dbReference>
<dbReference type="CDD" id="cd00609">
    <property type="entry name" value="AAT_like"/>
    <property type="match status" value="1"/>
</dbReference>
<dbReference type="HOGENOM" id="CLU_017584_4_3_11"/>
<dbReference type="Pfam" id="PF00155">
    <property type="entry name" value="Aminotran_1_2"/>
    <property type="match status" value="1"/>
</dbReference>
<name>D0LF45_GORB4</name>
<evidence type="ECO:0000256" key="5">
    <source>
        <dbReference type="ARBA" id="ARBA00022898"/>
    </source>
</evidence>
<keyword evidence="4 6" id="KW-0808">Transferase</keyword>
<dbReference type="GO" id="GO:0030170">
    <property type="term" value="F:pyridoxal phosphate binding"/>
    <property type="evidence" value="ECO:0007669"/>
    <property type="project" value="InterPro"/>
</dbReference>
<dbReference type="GO" id="GO:0008483">
    <property type="term" value="F:transaminase activity"/>
    <property type="evidence" value="ECO:0007669"/>
    <property type="project" value="UniProtKB-KW"/>
</dbReference>
<gene>
    <name evidence="8" type="ordered locus">Gbro_3548</name>
</gene>
<dbReference type="AlphaFoldDB" id="D0LF45"/>
<reference evidence="8 9" key="2">
    <citation type="journal article" date="2010" name="Stand. Genomic Sci.">
        <title>Complete genome sequence of Gordonia bronchialis type strain (3410).</title>
        <authorList>
            <person name="Ivanova N."/>
            <person name="Sikorski J."/>
            <person name="Jando M."/>
            <person name="Lapidus A."/>
            <person name="Nolan M."/>
            <person name="Lucas S."/>
            <person name="Del Rio T.G."/>
            <person name="Tice H."/>
            <person name="Copeland A."/>
            <person name="Cheng J.F."/>
            <person name="Chen F."/>
            <person name="Bruce D."/>
            <person name="Goodwin L."/>
            <person name="Pitluck S."/>
            <person name="Mavromatis K."/>
            <person name="Ovchinnikova G."/>
            <person name="Pati A."/>
            <person name="Chen A."/>
            <person name="Palaniappan K."/>
            <person name="Land M."/>
            <person name="Hauser L."/>
            <person name="Chang Y.J."/>
            <person name="Jeffries C.D."/>
            <person name="Chain P."/>
            <person name="Saunders E."/>
            <person name="Han C."/>
            <person name="Detter J.C."/>
            <person name="Brettin T."/>
            <person name="Rohde M."/>
            <person name="Goker M."/>
            <person name="Bristow J."/>
            <person name="Eisen J.A."/>
            <person name="Markowitz V."/>
            <person name="Hugenholtz P."/>
            <person name="Klenk H.P."/>
            <person name="Kyrpides N.C."/>
        </authorList>
    </citation>
    <scope>NUCLEOTIDE SEQUENCE [LARGE SCALE GENOMIC DNA]</scope>
    <source>
        <strain evidence="9">ATCC 25592 / DSM 43247 / BCRC 13721 / JCM 3198 / KCTC 3076 / NBRC 16047 / NCTC 10667</strain>
    </source>
</reference>
<dbReference type="GO" id="GO:0006520">
    <property type="term" value="P:amino acid metabolic process"/>
    <property type="evidence" value="ECO:0007669"/>
    <property type="project" value="InterPro"/>
</dbReference>
<feature type="domain" description="Aminotransferase class I/classII large" evidence="7">
    <location>
        <begin position="34"/>
        <end position="390"/>
    </location>
</feature>
<evidence type="ECO:0000256" key="1">
    <source>
        <dbReference type="ARBA" id="ARBA00001933"/>
    </source>
</evidence>
<evidence type="ECO:0000259" key="7">
    <source>
        <dbReference type="Pfam" id="PF00155"/>
    </source>
</evidence>
<comment type="cofactor">
    <cofactor evidence="1 6">
        <name>pyridoxal 5'-phosphate</name>
        <dbReference type="ChEBI" id="CHEBI:597326"/>
    </cofactor>
</comment>
<evidence type="ECO:0000256" key="4">
    <source>
        <dbReference type="ARBA" id="ARBA00022679"/>
    </source>
</evidence>
<keyword evidence="9" id="KW-1185">Reference proteome</keyword>
<keyword evidence="5" id="KW-0663">Pyridoxal phosphate</keyword>
<dbReference type="eggNOG" id="COG0436">
    <property type="taxonomic scope" value="Bacteria"/>
</dbReference>
<evidence type="ECO:0000313" key="9">
    <source>
        <dbReference type="Proteomes" id="UP000001219"/>
    </source>
</evidence>
<protein>
    <recommendedName>
        <fullName evidence="6">Aminotransferase</fullName>
        <ecNumber evidence="6">2.6.1.-</ecNumber>
    </recommendedName>
</protein>
<dbReference type="InterPro" id="IPR015424">
    <property type="entry name" value="PyrdxlP-dep_Trfase"/>
</dbReference>
<evidence type="ECO:0000313" key="8">
    <source>
        <dbReference type="EMBL" id="ACY22740.1"/>
    </source>
</evidence>
<comment type="similarity">
    <text evidence="2 6">Belongs to the class-I pyridoxal-phosphate-dependent aminotransferase family.</text>
</comment>
<organism evidence="8 9">
    <name type="scientific">Gordonia bronchialis (strain ATCC 25592 / DSM 43247 / BCRC 13721 / JCM 3198 / KCTC 3076 / NBRC 16047 / NCTC 10667)</name>
    <name type="common">Rhodococcus bronchialis</name>
    <dbReference type="NCBI Taxonomy" id="526226"/>
    <lineage>
        <taxon>Bacteria</taxon>
        <taxon>Bacillati</taxon>
        <taxon>Actinomycetota</taxon>
        <taxon>Actinomycetes</taxon>
        <taxon>Mycobacteriales</taxon>
        <taxon>Gordoniaceae</taxon>
        <taxon>Gordonia</taxon>
    </lineage>
</organism>
<dbReference type="Proteomes" id="UP000001219">
    <property type="component" value="Chromosome"/>
</dbReference>
<evidence type="ECO:0000256" key="3">
    <source>
        <dbReference type="ARBA" id="ARBA00022576"/>
    </source>
</evidence>
<reference evidence="9" key="1">
    <citation type="submission" date="2009-10" db="EMBL/GenBank/DDBJ databases">
        <title>The complete chromosome of Gordonia bronchialis DSM 43247.</title>
        <authorList>
            <consortium name="US DOE Joint Genome Institute (JGI-PGF)"/>
            <person name="Lucas S."/>
            <person name="Copeland A."/>
            <person name="Lapidus A."/>
            <person name="Glavina del Rio T."/>
            <person name="Dalin E."/>
            <person name="Tice H."/>
            <person name="Bruce D."/>
            <person name="Goodwin L."/>
            <person name="Pitluck S."/>
            <person name="Kyrpides N."/>
            <person name="Mavromatis K."/>
            <person name="Ivanova N."/>
            <person name="Ovchinnikova G."/>
            <person name="Saunders E."/>
            <person name="Brettin T."/>
            <person name="Detter J.C."/>
            <person name="Han C."/>
            <person name="Larimer F."/>
            <person name="Land M."/>
            <person name="Hauser L."/>
            <person name="Markowitz V."/>
            <person name="Cheng J.-F."/>
            <person name="Hugenholtz P."/>
            <person name="Woyke T."/>
            <person name="Wu D."/>
            <person name="Jando M."/>
            <person name="Schneider S."/>
            <person name="Goeker M."/>
            <person name="Klenk H.-P."/>
            <person name="Eisen J.A."/>
        </authorList>
    </citation>
    <scope>NUCLEOTIDE SEQUENCE [LARGE SCALE GENOMIC DNA]</scope>
    <source>
        <strain evidence="9">ATCC 25592 / DSM 43247 / BCRC 13721 / JCM 3198 / KCTC 3076 / NBRC 16047 / NCTC 10667</strain>
    </source>
</reference>
<dbReference type="InterPro" id="IPR015421">
    <property type="entry name" value="PyrdxlP-dep_Trfase_major"/>
</dbReference>
<dbReference type="PANTHER" id="PTHR46383:SF2">
    <property type="entry name" value="AMINOTRANSFERASE"/>
    <property type="match status" value="1"/>
</dbReference>
<dbReference type="PROSITE" id="PS00105">
    <property type="entry name" value="AA_TRANSFER_CLASS_1"/>
    <property type="match status" value="1"/>
</dbReference>
<evidence type="ECO:0000256" key="2">
    <source>
        <dbReference type="ARBA" id="ARBA00007441"/>
    </source>
</evidence>
<dbReference type="InterPro" id="IPR004839">
    <property type="entry name" value="Aminotransferase_I/II_large"/>
</dbReference>
<dbReference type="InterPro" id="IPR004838">
    <property type="entry name" value="NHTrfase_class1_PyrdxlP-BS"/>
</dbReference>
<accession>D0LF45</accession>
<dbReference type="EC" id="2.6.1.-" evidence="6"/>
<dbReference type="PANTHER" id="PTHR46383">
    <property type="entry name" value="ASPARTATE AMINOTRANSFERASE"/>
    <property type="match status" value="1"/>
</dbReference>
<keyword evidence="3 6" id="KW-0032">Aminotransferase</keyword>
<dbReference type="KEGG" id="gbr:Gbro_3548"/>
<proteinExistence type="inferred from homology"/>
<dbReference type="STRING" id="526226.Gbro_3548"/>
<evidence type="ECO:0000256" key="6">
    <source>
        <dbReference type="RuleBase" id="RU000481"/>
    </source>
</evidence>
<dbReference type="Gene3D" id="3.40.640.10">
    <property type="entry name" value="Type I PLP-dependent aspartate aminotransferase-like (Major domain)"/>
    <property type="match status" value="1"/>
</dbReference>